<comment type="caution">
    <text evidence="1">The sequence shown here is derived from an EMBL/GenBank/DDBJ whole genome shotgun (WGS) entry which is preliminary data.</text>
</comment>
<dbReference type="AlphaFoldDB" id="A0A9D7XJ06"/>
<evidence type="ECO:0000313" key="1">
    <source>
        <dbReference type="EMBL" id="MBK9719218.1"/>
    </source>
</evidence>
<dbReference type="SUPFAM" id="SSF53448">
    <property type="entry name" value="Nucleotide-diphospho-sugar transferases"/>
    <property type="match status" value="1"/>
</dbReference>
<accession>A0A9D7XJ06</accession>
<reference evidence="1 2" key="1">
    <citation type="submission" date="2020-10" db="EMBL/GenBank/DDBJ databases">
        <title>Connecting structure to function with the recovery of over 1000 high-quality activated sludge metagenome-assembled genomes encoding full-length rRNA genes using long-read sequencing.</title>
        <authorList>
            <person name="Singleton C.M."/>
            <person name="Petriglieri F."/>
            <person name="Kristensen J.M."/>
            <person name="Kirkegaard R.H."/>
            <person name="Michaelsen T.Y."/>
            <person name="Andersen M.H."/>
            <person name="Karst S.M."/>
            <person name="Dueholm M.S."/>
            <person name="Nielsen P.H."/>
            <person name="Albertsen M."/>
        </authorList>
    </citation>
    <scope>NUCLEOTIDE SEQUENCE [LARGE SCALE GENOMIC DNA]</scope>
    <source>
        <strain evidence="1">Ribe_18-Q3-R11-54_BAT3C.373</strain>
    </source>
</reference>
<protein>
    <submittedName>
        <fullName evidence="1">Uncharacterized protein</fullName>
    </submittedName>
</protein>
<evidence type="ECO:0000313" key="2">
    <source>
        <dbReference type="Proteomes" id="UP000808349"/>
    </source>
</evidence>
<dbReference type="InterPro" id="IPR029044">
    <property type="entry name" value="Nucleotide-diphossugar_trans"/>
</dbReference>
<dbReference type="Proteomes" id="UP000808349">
    <property type="component" value="Unassembled WGS sequence"/>
</dbReference>
<dbReference type="Gene3D" id="3.90.550.10">
    <property type="entry name" value="Spore Coat Polysaccharide Biosynthesis Protein SpsA, Chain A"/>
    <property type="match status" value="1"/>
</dbReference>
<name>A0A9D7XJ06_9BACT</name>
<gene>
    <name evidence="1" type="ORF">IPO85_17210</name>
</gene>
<proteinExistence type="predicted"/>
<organism evidence="1 2">
    <name type="scientific">Candidatus Defluviibacterium haderslevense</name>
    <dbReference type="NCBI Taxonomy" id="2981993"/>
    <lineage>
        <taxon>Bacteria</taxon>
        <taxon>Pseudomonadati</taxon>
        <taxon>Bacteroidota</taxon>
        <taxon>Saprospiria</taxon>
        <taxon>Saprospirales</taxon>
        <taxon>Saprospiraceae</taxon>
        <taxon>Candidatus Defluviibacterium</taxon>
    </lineage>
</organism>
<sequence>MPYLLKDTGVSGGRIYPQFKVADCELHWTYGTYKESKSALDRNKVPYVNFHSNNFLVPRNIMLQFPFDESIVTYGFEDTLWANQLSKHNIKMLHIDNPIIHQGLEKNSVFLSKTKWAIENLVELNVKGILLNTGIEKLYGILKKWGCHQFVGSILNNMQIQISKQLCSSHPRLFLFQLYKLGLYIHLRNSRR</sequence>
<dbReference type="EMBL" id="JADKFW010000017">
    <property type="protein sequence ID" value="MBK9719218.1"/>
    <property type="molecule type" value="Genomic_DNA"/>
</dbReference>